<dbReference type="Pfam" id="PF18812">
    <property type="entry name" value="PBECR3"/>
    <property type="match status" value="1"/>
</dbReference>
<protein>
    <recommendedName>
        <fullName evidence="1">Phage-Barnase-EndoU-ColicinE5/D-RelE like nuclease 3 domain-containing protein</fullName>
    </recommendedName>
</protein>
<evidence type="ECO:0000313" key="2">
    <source>
        <dbReference type="EMBL" id="GAG99049.1"/>
    </source>
</evidence>
<dbReference type="InterPro" id="IPR041301">
    <property type="entry name" value="PBECR3"/>
</dbReference>
<dbReference type="AlphaFoldDB" id="X1BTH7"/>
<reference evidence="2" key="1">
    <citation type="journal article" date="2014" name="Front. Microbiol.">
        <title>High frequency of phylogenetically diverse reductive dehalogenase-homologous genes in deep subseafloor sedimentary metagenomes.</title>
        <authorList>
            <person name="Kawai M."/>
            <person name="Futagami T."/>
            <person name="Toyoda A."/>
            <person name="Takaki Y."/>
            <person name="Nishi S."/>
            <person name="Hori S."/>
            <person name="Arai W."/>
            <person name="Tsubouchi T."/>
            <person name="Morono Y."/>
            <person name="Uchiyama I."/>
            <person name="Ito T."/>
            <person name="Fujiyama A."/>
            <person name="Inagaki F."/>
            <person name="Takami H."/>
        </authorList>
    </citation>
    <scope>NUCLEOTIDE SEQUENCE</scope>
    <source>
        <strain evidence="2">Expedition CK06-06</strain>
    </source>
</reference>
<organism evidence="2">
    <name type="scientific">marine sediment metagenome</name>
    <dbReference type="NCBI Taxonomy" id="412755"/>
    <lineage>
        <taxon>unclassified sequences</taxon>
        <taxon>metagenomes</taxon>
        <taxon>ecological metagenomes</taxon>
    </lineage>
</organism>
<comment type="caution">
    <text evidence="2">The sequence shown here is derived from an EMBL/GenBank/DDBJ whole genome shotgun (WGS) entry which is preliminary data.</text>
</comment>
<feature type="non-terminal residue" evidence="2">
    <location>
        <position position="112"/>
    </location>
</feature>
<proteinExistence type="predicted"/>
<gene>
    <name evidence="2" type="ORF">S01H4_51387</name>
</gene>
<sequence length="112" mass="12956">MWVVKRAKTKSKKIGILKKKYLKALNIKNCNCPNVYLSPGAEQHIKKEHLQDYNNYFNSIKYIISKPDYLGLNPNVKNGIELVRDYKKDAVLISITINKNGYLYLSSMYIIG</sequence>
<name>X1BTH7_9ZZZZ</name>
<feature type="domain" description="Phage-Barnase-EndoU-ColicinE5/D-RelE like nuclease 3" evidence="1">
    <location>
        <begin position="13"/>
        <end position="111"/>
    </location>
</feature>
<dbReference type="EMBL" id="BART01029257">
    <property type="protein sequence ID" value="GAG99049.1"/>
    <property type="molecule type" value="Genomic_DNA"/>
</dbReference>
<accession>X1BTH7</accession>
<evidence type="ECO:0000259" key="1">
    <source>
        <dbReference type="Pfam" id="PF18812"/>
    </source>
</evidence>